<dbReference type="InParanoid" id="A0A419PMR5"/>
<dbReference type="EMBL" id="NIRI02000013">
    <property type="protein sequence ID" value="KAG5453485.1"/>
    <property type="molecule type" value="Genomic_DNA"/>
</dbReference>
<evidence type="ECO:0000313" key="2">
    <source>
        <dbReference type="Proteomes" id="UP000286415"/>
    </source>
</evidence>
<reference evidence="1 2" key="2">
    <citation type="journal article" date="2021" name="Genomics">
        <title>High-quality reference genome for Clonorchis sinensis.</title>
        <authorList>
            <person name="Young N.D."/>
            <person name="Stroehlein A.J."/>
            <person name="Kinkar L."/>
            <person name="Wang T."/>
            <person name="Sohn W.M."/>
            <person name="Chang B.C.H."/>
            <person name="Kaur P."/>
            <person name="Weisz D."/>
            <person name="Dudchenko O."/>
            <person name="Aiden E.L."/>
            <person name="Korhonen P.K."/>
            <person name="Gasser R.B."/>
        </authorList>
    </citation>
    <scope>NUCLEOTIDE SEQUENCE [LARGE SCALE GENOMIC DNA]</scope>
    <source>
        <strain evidence="1">Cs-k2</strain>
    </source>
</reference>
<evidence type="ECO:0000313" key="1">
    <source>
        <dbReference type="EMBL" id="KAG5453485.1"/>
    </source>
</evidence>
<keyword evidence="2" id="KW-1185">Reference proteome</keyword>
<organism evidence="1 2">
    <name type="scientific">Clonorchis sinensis</name>
    <name type="common">Chinese liver fluke</name>
    <dbReference type="NCBI Taxonomy" id="79923"/>
    <lineage>
        <taxon>Eukaryota</taxon>
        <taxon>Metazoa</taxon>
        <taxon>Spiralia</taxon>
        <taxon>Lophotrochozoa</taxon>
        <taxon>Platyhelminthes</taxon>
        <taxon>Trematoda</taxon>
        <taxon>Digenea</taxon>
        <taxon>Opisthorchiida</taxon>
        <taxon>Opisthorchiata</taxon>
        <taxon>Opisthorchiidae</taxon>
        <taxon>Clonorchis</taxon>
    </lineage>
</organism>
<proteinExistence type="predicted"/>
<accession>A0A419PMR5</accession>
<dbReference type="AlphaFoldDB" id="A0A419PMR5"/>
<sequence length="97" mass="11035">MVRTQPLHLDCSCLDLGDLKISQPLCFFHLACTSRMLQLDNYFSPGCSITNLYMPPHVSVGTIIEISQYIFIKETTHKVAENSSTAHDRFRPFWGSL</sequence>
<reference evidence="1 2" key="1">
    <citation type="journal article" date="2018" name="Biotechnol. Adv.">
        <title>Improved genomic resources and new bioinformatic workflow for the carcinogenic parasite Clonorchis sinensis: Biotechnological implications.</title>
        <authorList>
            <person name="Wang D."/>
            <person name="Korhonen P.K."/>
            <person name="Gasser R.B."/>
            <person name="Young N.D."/>
        </authorList>
    </citation>
    <scope>NUCLEOTIDE SEQUENCE [LARGE SCALE GENOMIC DNA]</scope>
    <source>
        <strain evidence="1">Cs-k2</strain>
    </source>
</reference>
<protein>
    <submittedName>
        <fullName evidence="1">Uncharacterized protein</fullName>
    </submittedName>
</protein>
<gene>
    <name evidence="1" type="ORF">CSKR_113959</name>
</gene>
<name>A0A419PMR5_CLOSI</name>
<feature type="non-terminal residue" evidence="1">
    <location>
        <position position="97"/>
    </location>
</feature>
<dbReference type="Proteomes" id="UP000286415">
    <property type="component" value="Unassembled WGS sequence"/>
</dbReference>
<comment type="caution">
    <text evidence="1">The sequence shown here is derived from an EMBL/GenBank/DDBJ whole genome shotgun (WGS) entry which is preliminary data.</text>
</comment>